<evidence type="ECO:0000313" key="6">
    <source>
        <dbReference type="Proteomes" id="UP000276178"/>
    </source>
</evidence>
<dbReference type="PROSITE" id="PS50977">
    <property type="entry name" value="HTH_TETR_2"/>
    <property type="match status" value="1"/>
</dbReference>
<gene>
    <name evidence="4" type="ORF">BAG01nite_16930</name>
    <name evidence="5" type="ORF">EB820_11615</name>
</gene>
<dbReference type="PRINTS" id="PR00455">
    <property type="entry name" value="HTHTETR"/>
</dbReference>
<feature type="domain" description="HTH tetR-type" evidence="3">
    <location>
        <begin position="9"/>
        <end position="69"/>
    </location>
</feature>
<dbReference type="GeneID" id="82813020"/>
<reference evidence="4 7" key="2">
    <citation type="submission" date="2019-06" db="EMBL/GenBank/DDBJ databases">
        <title>Whole genome shotgun sequence of Brevibacillus agri NBRC 15538.</title>
        <authorList>
            <person name="Hosoyama A."/>
            <person name="Uohara A."/>
            <person name="Ohji S."/>
            <person name="Ichikawa N."/>
        </authorList>
    </citation>
    <scope>NUCLEOTIDE SEQUENCE [LARGE SCALE GENOMIC DNA]</scope>
    <source>
        <strain evidence="4 7">NBRC 15538</strain>
    </source>
</reference>
<dbReference type="GO" id="GO:0000976">
    <property type="term" value="F:transcription cis-regulatory region binding"/>
    <property type="evidence" value="ECO:0007669"/>
    <property type="project" value="TreeGrafter"/>
</dbReference>
<dbReference type="EMBL" id="BJOD01000014">
    <property type="protein sequence ID" value="GED25591.1"/>
    <property type="molecule type" value="Genomic_DNA"/>
</dbReference>
<evidence type="ECO:0000256" key="1">
    <source>
        <dbReference type="ARBA" id="ARBA00023125"/>
    </source>
</evidence>
<name>A0A3M8AXM8_9BACL</name>
<dbReference type="RefSeq" id="WP_122952891.1">
    <property type="nucleotide sequence ID" value="NZ_BJOD01000014.1"/>
</dbReference>
<dbReference type="Gene3D" id="1.10.10.60">
    <property type="entry name" value="Homeodomain-like"/>
    <property type="match status" value="1"/>
</dbReference>
<evidence type="ECO:0000256" key="2">
    <source>
        <dbReference type="PROSITE-ProRule" id="PRU00335"/>
    </source>
</evidence>
<dbReference type="Proteomes" id="UP000317180">
    <property type="component" value="Unassembled WGS sequence"/>
</dbReference>
<dbReference type="InterPro" id="IPR050109">
    <property type="entry name" value="HTH-type_TetR-like_transc_reg"/>
</dbReference>
<dbReference type="PANTHER" id="PTHR30055">
    <property type="entry name" value="HTH-TYPE TRANSCRIPTIONAL REGULATOR RUTR"/>
    <property type="match status" value="1"/>
</dbReference>
<dbReference type="InterPro" id="IPR036271">
    <property type="entry name" value="Tet_transcr_reg_TetR-rel_C_sf"/>
</dbReference>
<dbReference type="Pfam" id="PF00440">
    <property type="entry name" value="TetR_N"/>
    <property type="match status" value="1"/>
</dbReference>
<keyword evidence="1 2" id="KW-0238">DNA-binding</keyword>
<dbReference type="AlphaFoldDB" id="A0A3M8AXM8"/>
<keyword evidence="7" id="KW-1185">Reference proteome</keyword>
<dbReference type="GO" id="GO:0003700">
    <property type="term" value="F:DNA-binding transcription factor activity"/>
    <property type="evidence" value="ECO:0007669"/>
    <property type="project" value="TreeGrafter"/>
</dbReference>
<proteinExistence type="predicted"/>
<dbReference type="SUPFAM" id="SSF46689">
    <property type="entry name" value="Homeodomain-like"/>
    <property type="match status" value="1"/>
</dbReference>
<dbReference type="OrthoDB" id="9812484at2"/>
<dbReference type="EMBL" id="RHHN01000035">
    <property type="protein sequence ID" value="RNB55375.1"/>
    <property type="molecule type" value="Genomic_DNA"/>
</dbReference>
<feature type="DNA-binding region" description="H-T-H motif" evidence="2">
    <location>
        <begin position="32"/>
        <end position="51"/>
    </location>
</feature>
<reference evidence="5 6" key="1">
    <citation type="submission" date="2018-10" db="EMBL/GenBank/DDBJ databases">
        <title>Phylogenomics of Brevibacillus.</title>
        <authorList>
            <person name="Dunlap C."/>
        </authorList>
    </citation>
    <scope>NUCLEOTIDE SEQUENCE [LARGE SCALE GENOMIC DNA]</scope>
    <source>
        <strain evidence="5 6">NRRL NRS 1219</strain>
    </source>
</reference>
<dbReference type="PANTHER" id="PTHR30055:SF226">
    <property type="entry name" value="HTH-TYPE TRANSCRIPTIONAL REGULATOR PKSA"/>
    <property type="match status" value="1"/>
</dbReference>
<dbReference type="SUPFAM" id="SSF48498">
    <property type="entry name" value="Tetracyclin repressor-like, C-terminal domain"/>
    <property type="match status" value="1"/>
</dbReference>
<dbReference type="InterPro" id="IPR001647">
    <property type="entry name" value="HTH_TetR"/>
</dbReference>
<comment type="caution">
    <text evidence="5">The sequence shown here is derived from an EMBL/GenBank/DDBJ whole genome shotgun (WGS) entry which is preliminary data.</text>
</comment>
<evidence type="ECO:0000259" key="3">
    <source>
        <dbReference type="PROSITE" id="PS50977"/>
    </source>
</evidence>
<accession>A0A3M8AXM8</accession>
<dbReference type="Proteomes" id="UP000276178">
    <property type="component" value="Unassembled WGS sequence"/>
</dbReference>
<evidence type="ECO:0000313" key="7">
    <source>
        <dbReference type="Proteomes" id="UP000317180"/>
    </source>
</evidence>
<dbReference type="Gene3D" id="1.10.357.10">
    <property type="entry name" value="Tetracycline Repressor, domain 2"/>
    <property type="match status" value="1"/>
</dbReference>
<evidence type="ECO:0000313" key="5">
    <source>
        <dbReference type="EMBL" id="RNB55375.1"/>
    </source>
</evidence>
<organism evidence="5 6">
    <name type="scientific">Brevibacillus agri</name>
    <dbReference type="NCBI Taxonomy" id="51101"/>
    <lineage>
        <taxon>Bacteria</taxon>
        <taxon>Bacillati</taxon>
        <taxon>Bacillota</taxon>
        <taxon>Bacilli</taxon>
        <taxon>Bacillales</taxon>
        <taxon>Paenibacillaceae</taxon>
        <taxon>Brevibacillus</taxon>
    </lineage>
</organism>
<sequence length="202" mass="22352">MDSKFSKGEQSRGRLLAAAASEFAAKGFHRARVSDIVKAAGLTQASFYQYFESKEGLYQQLMDEFFAKLWELADGGSKVTALDEADVYGQVRENLLALFRFFQGRPELTQMVLYQAEAGEELHRKLAATVSANLRQNQAAGHVRADLSPEVAAEAMVAVCYRLTSRFLLAGEKTAEQLADEAVSFLAHGILQEKTREGARHE</sequence>
<protein>
    <submittedName>
        <fullName evidence="5">TetR/AcrR family transcriptional regulator</fullName>
    </submittedName>
</protein>
<evidence type="ECO:0000313" key="4">
    <source>
        <dbReference type="EMBL" id="GED25591.1"/>
    </source>
</evidence>
<dbReference type="InterPro" id="IPR009057">
    <property type="entry name" value="Homeodomain-like_sf"/>
</dbReference>